<evidence type="ECO:0000256" key="9">
    <source>
        <dbReference type="ARBA" id="ARBA00031306"/>
    </source>
</evidence>
<feature type="region of interest" description="Disordered" evidence="12">
    <location>
        <begin position="1"/>
        <end position="22"/>
    </location>
</feature>
<evidence type="ECO:0000256" key="4">
    <source>
        <dbReference type="ARBA" id="ARBA00022630"/>
    </source>
</evidence>
<organism evidence="13 14">
    <name type="scientific">Acidimangrovimonas pyrenivorans</name>
    <dbReference type="NCBI Taxonomy" id="2030798"/>
    <lineage>
        <taxon>Bacteria</taxon>
        <taxon>Pseudomonadati</taxon>
        <taxon>Pseudomonadota</taxon>
        <taxon>Alphaproteobacteria</taxon>
        <taxon>Rhodobacterales</taxon>
        <taxon>Paracoccaceae</taxon>
        <taxon>Acidimangrovimonas</taxon>
    </lineage>
</organism>
<dbReference type="InterPro" id="IPR003374">
    <property type="entry name" value="ApbE-like_sf"/>
</dbReference>
<dbReference type="PIRSF" id="PIRSF006268">
    <property type="entry name" value="ApbE"/>
    <property type="match status" value="1"/>
</dbReference>
<evidence type="ECO:0000256" key="6">
    <source>
        <dbReference type="ARBA" id="ARBA00022723"/>
    </source>
</evidence>
<evidence type="ECO:0000256" key="3">
    <source>
        <dbReference type="ARBA" id="ARBA00016337"/>
    </source>
</evidence>
<dbReference type="EMBL" id="JBHRSK010000004">
    <property type="protein sequence ID" value="MFC2967123.1"/>
    <property type="molecule type" value="Genomic_DNA"/>
</dbReference>
<evidence type="ECO:0000256" key="5">
    <source>
        <dbReference type="ARBA" id="ARBA00022679"/>
    </source>
</evidence>
<keyword evidence="4 11" id="KW-0285">Flavoprotein</keyword>
<evidence type="ECO:0000256" key="8">
    <source>
        <dbReference type="ARBA" id="ARBA00022842"/>
    </source>
</evidence>
<evidence type="ECO:0000313" key="14">
    <source>
        <dbReference type="Proteomes" id="UP001595443"/>
    </source>
</evidence>
<dbReference type="Gene3D" id="3.10.520.10">
    <property type="entry name" value="ApbE-like domains"/>
    <property type="match status" value="1"/>
</dbReference>
<keyword evidence="14" id="KW-1185">Reference proteome</keyword>
<dbReference type="InterPro" id="IPR024932">
    <property type="entry name" value="ApbE"/>
</dbReference>
<dbReference type="Pfam" id="PF02424">
    <property type="entry name" value="ApbE"/>
    <property type="match status" value="1"/>
</dbReference>
<evidence type="ECO:0000256" key="7">
    <source>
        <dbReference type="ARBA" id="ARBA00022827"/>
    </source>
</evidence>
<comment type="caution">
    <text evidence="13">The sequence shown here is derived from an EMBL/GenBank/DDBJ whole genome shotgun (WGS) entry which is preliminary data.</text>
</comment>
<dbReference type="GO" id="GO:0016740">
    <property type="term" value="F:transferase activity"/>
    <property type="evidence" value="ECO:0007669"/>
    <property type="project" value="UniProtKB-KW"/>
</dbReference>
<dbReference type="Proteomes" id="UP001595443">
    <property type="component" value="Unassembled WGS sequence"/>
</dbReference>
<evidence type="ECO:0000256" key="11">
    <source>
        <dbReference type="PIRNR" id="PIRNR006268"/>
    </source>
</evidence>
<sequence>MPKMSTDPQAGTRADPTRFALSGPTMGTRWSVLFHGAADTETAPIEAALAAAVAQVDGQMSPWKPDSALMRVNRAPVGAWIEVPAAFAEVLAAGLEIGRRSDGAFDVGMGDAVNAWGFGPQPADAGKVKAVLGRGRAPAHELVELDRQALRLRKRGPVVLDFNGIAKGYGADRLMAVLERFGIRAGLVAIDGELKARGLRPDGSPWTVAVERPDYARRAPHSMLALQDAAVATSGDYRHWVQLGQRRLSHTMDPRRGGPVDGAPASVTVVAASCMAADAWATALMVRGAEAGMALAARQGLNALFLERAGAGLRPRAVGPLFAGPAGR</sequence>
<name>A0ABV7ADB0_9RHOB</name>
<accession>A0ABV7ADB0</accession>
<dbReference type="PANTHER" id="PTHR30040">
    <property type="entry name" value="THIAMINE BIOSYNTHESIS LIPOPROTEIN APBE"/>
    <property type="match status" value="1"/>
</dbReference>
<comment type="similarity">
    <text evidence="11">Belongs to the ApbE family.</text>
</comment>
<dbReference type="RefSeq" id="WP_377831765.1">
    <property type="nucleotide sequence ID" value="NZ_JBHRSK010000004.1"/>
</dbReference>
<keyword evidence="8 11" id="KW-0460">Magnesium</keyword>
<reference evidence="14" key="1">
    <citation type="journal article" date="2019" name="Int. J. Syst. Evol. Microbiol.">
        <title>The Global Catalogue of Microorganisms (GCM) 10K type strain sequencing project: providing services to taxonomists for standard genome sequencing and annotation.</title>
        <authorList>
            <consortium name="The Broad Institute Genomics Platform"/>
            <consortium name="The Broad Institute Genome Sequencing Center for Infectious Disease"/>
            <person name="Wu L."/>
            <person name="Ma J."/>
        </authorList>
    </citation>
    <scope>NUCLEOTIDE SEQUENCE [LARGE SCALE GENOMIC DNA]</scope>
    <source>
        <strain evidence="14">KCTC 62192</strain>
    </source>
</reference>
<comment type="catalytic activity">
    <reaction evidence="10 11">
        <text>L-threonyl-[protein] + FAD = FMN-L-threonyl-[protein] + AMP + H(+)</text>
        <dbReference type="Rhea" id="RHEA:36847"/>
        <dbReference type="Rhea" id="RHEA-COMP:11060"/>
        <dbReference type="Rhea" id="RHEA-COMP:11061"/>
        <dbReference type="ChEBI" id="CHEBI:15378"/>
        <dbReference type="ChEBI" id="CHEBI:30013"/>
        <dbReference type="ChEBI" id="CHEBI:57692"/>
        <dbReference type="ChEBI" id="CHEBI:74257"/>
        <dbReference type="ChEBI" id="CHEBI:456215"/>
        <dbReference type="EC" id="2.7.1.180"/>
    </reaction>
</comment>
<evidence type="ECO:0000256" key="1">
    <source>
        <dbReference type="ARBA" id="ARBA00001946"/>
    </source>
</evidence>
<dbReference type="PANTHER" id="PTHR30040:SF2">
    <property type="entry name" value="FAD:PROTEIN FMN TRANSFERASE"/>
    <property type="match status" value="1"/>
</dbReference>
<dbReference type="SUPFAM" id="SSF143631">
    <property type="entry name" value="ApbE-like"/>
    <property type="match status" value="1"/>
</dbReference>
<evidence type="ECO:0000313" key="13">
    <source>
        <dbReference type="EMBL" id="MFC2967123.1"/>
    </source>
</evidence>
<keyword evidence="6 11" id="KW-0479">Metal-binding</keyword>
<protein>
    <recommendedName>
        <fullName evidence="3 11">FAD:protein FMN transferase</fullName>
        <ecNumber evidence="2 11">2.7.1.180</ecNumber>
    </recommendedName>
    <alternativeName>
        <fullName evidence="9 11">Flavin transferase</fullName>
    </alternativeName>
</protein>
<dbReference type="EC" id="2.7.1.180" evidence="2 11"/>
<gene>
    <name evidence="13" type="ORF">ACFOES_03380</name>
</gene>
<keyword evidence="5 11" id="KW-0808">Transferase</keyword>
<evidence type="ECO:0000256" key="12">
    <source>
        <dbReference type="SAM" id="MobiDB-lite"/>
    </source>
</evidence>
<comment type="cofactor">
    <cofactor evidence="1">
        <name>Mg(2+)</name>
        <dbReference type="ChEBI" id="CHEBI:18420"/>
    </cofactor>
</comment>
<evidence type="ECO:0000256" key="10">
    <source>
        <dbReference type="ARBA" id="ARBA00048540"/>
    </source>
</evidence>
<evidence type="ECO:0000256" key="2">
    <source>
        <dbReference type="ARBA" id="ARBA00011955"/>
    </source>
</evidence>
<keyword evidence="7 11" id="KW-0274">FAD</keyword>
<proteinExistence type="inferred from homology"/>